<evidence type="ECO:0000313" key="1">
    <source>
        <dbReference type="EMBL" id="CAH9117931.1"/>
    </source>
</evidence>
<sequence length="128" mass="14822">MSMGNKVQATAFAGDIAGLDARLQLYSTYLISNVYVKPLNDLRFCVDHNYQYVWSFTRRTFIQDTDPETGVDFRQDAENSAKPFSELFACHLTDQKFNTLFPHISFTNLSHHPWCSLTVVYAWQVCWP</sequence>
<accession>A0AAV0E9C9</accession>
<name>A0AAV0E9C9_9ASTE</name>
<reference evidence="1" key="1">
    <citation type="submission" date="2022-07" db="EMBL/GenBank/DDBJ databases">
        <authorList>
            <person name="Macas J."/>
            <person name="Novak P."/>
            <person name="Neumann P."/>
        </authorList>
    </citation>
    <scope>NUCLEOTIDE SEQUENCE</scope>
</reference>
<keyword evidence="2" id="KW-1185">Reference proteome</keyword>
<dbReference type="EMBL" id="CAMAPF010000586">
    <property type="protein sequence ID" value="CAH9117931.1"/>
    <property type="molecule type" value="Genomic_DNA"/>
</dbReference>
<dbReference type="Proteomes" id="UP001152523">
    <property type="component" value="Unassembled WGS sequence"/>
</dbReference>
<protein>
    <submittedName>
        <fullName evidence="1">Uncharacterized protein</fullName>
    </submittedName>
</protein>
<proteinExistence type="predicted"/>
<comment type="caution">
    <text evidence="1">The sequence shown here is derived from an EMBL/GenBank/DDBJ whole genome shotgun (WGS) entry which is preliminary data.</text>
</comment>
<dbReference type="AlphaFoldDB" id="A0AAV0E9C9"/>
<organism evidence="1 2">
    <name type="scientific">Cuscuta epithymum</name>
    <dbReference type="NCBI Taxonomy" id="186058"/>
    <lineage>
        <taxon>Eukaryota</taxon>
        <taxon>Viridiplantae</taxon>
        <taxon>Streptophyta</taxon>
        <taxon>Embryophyta</taxon>
        <taxon>Tracheophyta</taxon>
        <taxon>Spermatophyta</taxon>
        <taxon>Magnoliopsida</taxon>
        <taxon>eudicotyledons</taxon>
        <taxon>Gunneridae</taxon>
        <taxon>Pentapetalae</taxon>
        <taxon>asterids</taxon>
        <taxon>lamiids</taxon>
        <taxon>Solanales</taxon>
        <taxon>Convolvulaceae</taxon>
        <taxon>Cuscuteae</taxon>
        <taxon>Cuscuta</taxon>
        <taxon>Cuscuta subgen. Cuscuta</taxon>
    </lineage>
</organism>
<evidence type="ECO:0000313" key="2">
    <source>
        <dbReference type="Proteomes" id="UP001152523"/>
    </source>
</evidence>
<gene>
    <name evidence="1" type="ORF">CEPIT_LOCUS22062</name>
</gene>